<name>A0A814DYD4_9BILA</name>
<keyword evidence="2" id="KW-0479">Metal-binding</keyword>
<dbReference type="EMBL" id="CAJOBC010002507">
    <property type="protein sequence ID" value="CAF3736597.1"/>
    <property type="molecule type" value="Genomic_DNA"/>
</dbReference>
<comment type="caution">
    <text evidence="8">The sequence shown here is derived from an EMBL/GenBank/DDBJ whole genome shotgun (WGS) entry which is preliminary data.</text>
</comment>
<evidence type="ECO:0000313" key="8">
    <source>
        <dbReference type="EMBL" id="CAF0962107.1"/>
    </source>
</evidence>
<dbReference type="GO" id="GO:0045892">
    <property type="term" value="P:negative regulation of DNA-templated transcription"/>
    <property type="evidence" value="ECO:0007669"/>
    <property type="project" value="TreeGrafter"/>
</dbReference>
<keyword evidence="4" id="KW-0862">Zinc</keyword>
<dbReference type="AlphaFoldDB" id="A0A814DYD4"/>
<feature type="region of interest" description="Disordered" evidence="6">
    <location>
        <begin position="59"/>
        <end position="161"/>
    </location>
</feature>
<dbReference type="Proteomes" id="UP000681722">
    <property type="component" value="Unassembled WGS sequence"/>
</dbReference>
<evidence type="ECO:0000313" key="12">
    <source>
        <dbReference type="Proteomes" id="UP000663829"/>
    </source>
</evidence>
<dbReference type="EMBL" id="CAJNOK010019749">
    <property type="protein sequence ID" value="CAF1305030.1"/>
    <property type="molecule type" value="Genomic_DNA"/>
</dbReference>
<evidence type="ECO:0000313" key="11">
    <source>
        <dbReference type="EMBL" id="CAF4112003.1"/>
    </source>
</evidence>
<accession>A0A814DYD4</accession>
<proteinExistence type="inferred from homology"/>
<keyword evidence="3 5" id="KW-0863">Zinc-finger</keyword>
<dbReference type="Proteomes" id="UP000677228">
    <property type="component" value="Unassembled WGS sequence"/>
</dbReference>
<dbReference type="Proteomes" id="UP000682733">
    <property type="component" value="Unassembled WGS sequence"/>
</dbReference>
<dbReference type="PANTHER" id="PTHR12522">
    <property type="entry name" value="ZINC-FINGER PROTEIN NOLZ1-RELATED"/>
    <property type="match status" value="1"/>
</dbReference>
<dbReference type="EMBL" id="CAJNOQ010002506">
    <property type="protein sequence ID" value="CAF0962107.1"/>
    <property type="molecule type" value="Genomic_DNA"/>
</dbReference>
<comment type="similarity">
    <text evidence="1">Belongs to the Elbow/Noc family.</text>
</comment>
<gene>
    <name evidence="8" type="ORF">GPM918_LOCUS11809</name>
    <name evidence="9" type="ORF">OVA965_LOCUS28719</name>
    <name evidence="10" type="ORF">SRO942_LOCUS11813</name>
    <name evidence="11" type="ORF">TMI583_LOCUS29477</name>
</gene>
<dbReference type="InterPro" id="IPR013087">
    <property type="entry name" value="Znf_C2H2_type"/>
</dbReference>
<keyword evidence="12" id="KW-1185">Reference proteome</keyword>
<feature type="domain" description="C2H2-type" evidence="7">
    <location>
        <begin position="258"/>
        <end position="292"/>
    </location>
</feature>
<feature type="compositionally biased region" description="Pro residues" evidence="6">
    <location>
        <begin position="134"/>
        <end position="145"/>
    </location>
</feature>
<evidence type="ECO:0000256" key="5">
    <source>
        <dbReference type="PROSITE-ProRule" id="PRU00042"/>
    </source>
</evidence>
<dbReference type="EMBL" id="CAJOBA010041330">
    <property type="protein sequence ID" value="CAF4112003.1"/>
    <property type="molecule type" value="Genomic_DNA"/>
</dbReference>
<organism evidence="8 12">
    <name type="scientific">Didymodactylos carnosus</name>
    <dbReference type="NCBI Taxonomy" id="1234261"/>
    <lineage>
        <taxon>Eukaryota</taxon>
        <taxon>Metazoa</taxon>
        <taxon>Spiralia</taxon>
        <taxon>Gnathifera</taxon>
        <taxon>Rotifera</taxon>
        <taxon>Eurotatoria</taxon>
        <taxon>Bdelloidea</taxon>
        <taxon>Philodinida</taxon>
        <taxon>Philodinidae</taxon>
        <taxon>Didymodactylos</taxon>
    </lineage>
</organism>
<evidence type="ECO:0000259" key="7">
    <source>
        <dbReference type="PROSITE" id="PS50157"/>
    </source>
</evidence>
<evidence type="ECO:0000313" key="9">
    <source>
        <dbReference type="EMBL" id="CAF1305030.1"/>
    </source>
</evidence>
<evidence type="ECO:0000256" key="4">
    <source>
        <dbReference type="ARBA" id="ARBA00022833"/>
    </source>
</evidence>
<feature type="compositionally biased region" description="Low complexity" evidence="6">
    <location>
        <begin position="99"/>
        <end position="115"/>
    </location>
</feature>
<evidence type="ECO:0000256" key="3">
    <source>
        <dbReference type="ARBA" id="ARBA00022771"/>
    </source>
</evidence>
<dbReference type="OrthoDB" id="10054079at2759"/>
<protein>
    <recommendedName>
        <fullName evidence="7">C2H2-type domain-containing protein</fullName>
    </recommendedName>
</protein>
<dbReference type="GO" id="GO:0008270">
    <property type="term" value="F:zinc ion binding"/>
    <property type="evidence" value="ECO:0007669"/>
    <property type="project" value="UniProtKB-KW"/>
</dbReference>
<dbReference type="Proteomes" id="UP000663829">
    <property type="component" value="Unassembled WGS sequence"/>
</dbReference>
<evidence type="ECO:0000313" key="10">
    <source>
        <dbReference type="EMBL" id="CAF3736597.1"/>
    </source>
</evidence>
<feature type="compositionally biased region" description="Polar residues" evidence="6">
    <location>
        <begin position="89"/>
        <end position="98"/>
    </location>
</feature>
<evidence type="ECO:0000256" key="1">
    <source>
        <dbReference type="ARBA" id="ARBA00010144"/>
    </source>
</evidence>
<evidence type="ECO:0000256" key="2">
    <source>
        <dbReference type="ARBA" id="ARBA00022723"/>
    </source>
</evidence>
<reference evidence="8" key="1">
    <citation type="submission" date="2021-02" db="EMBL/GenBank/DDBJ databases">
        <authorList>
            <person name="Nowell W R."/>
        </authorList>
    </citation>
    <scope>NUCLEOTIDE SEQUENCE</scope>
</reference>
<dbReference type="GO" id="GO:0005634">
    <property type="term" value="C:nucleus"/>
    <property type="evidence" value="ECO:0007669"/>
    <property type="project" value="TreeGrafter"/>
</dbReference>
<sequence length="359" mass="39915">MVATLTTKDYSEYIHPSSQTTIDMKQSPLVLMAQACNNIGKELGLADVTSPSFNKYYQSSSTQVSKCDKPRTRSIVHPQQNDKNRTISRKSLSPSETTNNNRAKSSKRSSLSKSLNEYESSPQKQRHTTNRTPTPLPTNIPPCSPPKNKQTSSPFLPSQFPVPLSIPPSDFSPENPFLIPSLNPMHFFDPTLLSHLTKTCYSPDLSSPSIASANSAFTSQRNDPHYYLDQIIREYSNKYIKNTTTNYSPSSSTQQPQFVCNWMESSDGFCGKRFQSQLALLDHLCTHTSGENNHSKTIPSSLRFHPYKPSPNSSSCSSLPYFTSSALNHLLATAPVSSLYTPTPFGLYPPPLGFFPNKL</sequence>
<feature type="compositionally biased region" description="Polar residues" evidence="6">
    <location>
        <begin position="147"/>
        <end position="156"/>
    </location>
</feature>
<dbReference type="PROSITE" id="PS50157">
    <property type="entry name" value="ZINC_FINGER_C2H2_2"/>
    <property type="match status" value="1"/>
</dbReference>
<dbReference type="InterPro" id="IPR051520">
    <property type="entry name" value="Elbow/Noc_ZnFinger"/>
</dbReference>
<evidence type="ECO:0000256" key="6">
    <source>
        <dbReference type="SAM" id="MobiDB-lite"/>
    </source>
</evidence>
<dbReference type="PANTHER" id="PTHR12522:SF4">
    <property type="entry name" value="ZINC FINGER PROTEIN ELBOW"/>
    <property type="match status" value="1"/>
</dbReference>